<evidence type="ECO:0000313" key="1">
    <source>
        <dbReference type="EMBL" id="TNN39807.1"/>
    </source>
</evidence>
<reference evidence="1 2" key="1">
    <citation type="submission" date="2019-03" db="EMBL/GenBank/DDBJ databases">
        <title>First draft genome of Liparis tanakae, snailfish: a comprehensive survey of snailfish specific genes.</title>
        <authorList>
            <person name="Kim W."/>
            <person name="Song I."/>
            <person name="Jeong J.-H."/>
            <person name="Kim D."/>
            <person name="Kim S."/>
            <person name="Ryu S."/>
            <person name="Song J.Y."/>
            <person name="Lee S.K."/>
        </authorList>
    </citation>
    <scope>NUCLEOTIDE SEQUENCE [LARGE SCALE GENOMIC DNA]</scope>
    <source>
        <tissue evidence="1">Muscle</tissue>
    </source>
</reference>
<dbReference type="Proteomes" id="UP000314294">
    <property type="component" value="Unassembled WGS sequence"/>
</dbReference>
<comment type="caution">
    <text evidence="1">The sequence shown here is derived from an EMBL/GenBank/DDBJ whole genome shotgun (WGS) entry which is preliminary data.</text>
</comment>
<keyword evidence="2" id="KW-1185">Reference proteome</keyword>
<organism evidence="1 2">
    <name type="scientific">Liparis tanakae</name>
    <name type="common">Tanaka's snailfish</name>
    <dbReference type="NCBI Taxonomy" id="230148"/>
    <lineage>
        <taxon>Eukaryota</taxon>
        <taxon>Metazoa</taxon>
        <taxon>Chordata</taxon>
        <taxon>Craniata</taxon>
        <taxon>Vertebrata</taxon>
        <taxon>Euteleostomi</taxon>
        <taxon>Actinopterygii</taxon>
        <taxon>Neopterygii</taxon>
        <taxon>Teleostei</taxon>
        <taxon>Neoteleostei</taxon>
        <taxon>Acanthomorphata</taxon>
        <taxon>Eupercaria</taxon>
        <taxon>Perciformes</taxon>
        <taxon>Cottioidei</taxon>
        <taxon>Cottales</taxon>
        <taxon>Liparidae</taxon>
        <taxon>Liparis</taxon>
    </lineage>
</organism>
<evidence type="ECO:0000313" key="2">
    <source>
        <dbReference type="Proteomes" id="UP000314294"/>
    </source>
</evidence>
<protein>
    <submittedName>
        <fullName evidence="1">Uncharacterized protein</fullName>
    </submittedName>
</protein>
<proteinExistence type="predicted"/>
<sequence>MDLLSSGASGAKEDYTPRINEADACSFTQVLDNLRVTHSSLFNPLSGNSDILGRSLHLSSLTPIV</sequence>
<accession>A0A4Z2FF05</accession>
<gene>
    <name evidence="1" type="ORF">EYF80_050022</name>
</gene>
<name>A0A4Z2FF05_9TELE</name>
<dbReference type="EMBL" id="SRLO01001246">
    <property type="protein sequence ID" value="TNN39807.1"/>
    <property type="molecule type" value="Genomic_DNA"/>
</dbReference>
<dbReference type="AlphaFoldDB" id="A0A4Z2FF05"/>